<reference evidence="4 5" key="1">
    <citation type="submission" date="2018-07" db="EMBL/GenBank/DDBJ databases">
        <authorList>
            <person name="Quirk P.G."/>
            <person name="Krulwich T.A."/>
        </authorList>
    </citation>
    <scope>NUCLEOTIDE SEQUENCE [LARGE SCALE GENOMIC DNA]</scope>
    <source>
        <strain evidence="4 5">CC-BB4</strain>
    </source>
</reference>
<dbReference type="InterPro" id="IPR029069">
    <property type="entry name" value="HotDog_dom_sf"/>
</dbReference>
<keyword evidence="2" id="KW-0378">Hydrolase</keyword>
<dbReference type="GO" id="GO:0061522">
    <property type="term" value="F:1,4-dihydroxy-2-naphthoyl-CoA thioesterase activity"/>
    <property type="evidence" value="ECO:0007669"/>
    <property type="project" value="TreeGrafter"/>
</dbReference>
<keyword evidence="5" id="KW-1185">Reference proteome</keyword>
<evidence type="ECO:0000313" key="5">
    <source>
        <dbReference type="Proteomes" id="UP000254889"/>
    </source>
</evidence>
<dbReference type="PANTHER" id="PTHR43240:SF5">
    <property type="entry name" value="1,4-DIHYDROXY-2-NAPHTHOYL-COA THIOESTERASE 1"/>
    <property type="match status" value="1"/>
</dbReference>
<protein>
    <submittedName>
        <fullName evidence="4">Hotdog fold thioesterase</fullName>
    </submittedName>
</protein>
<name>A0A345ZQQ0_9HYPH</name>
<dbReference type="RefSeq" id="WP_115687750.1">
    <property type="nucleotide sequence ID" value="NZ_CP031417.1"/>
</dbReference>
<gene>
    <name evidence="4" type="ORF">DW352_01170</name>
</gene>
<dbReference type="OrthoDB" id="9813282at2"/>
<proteinExistence type="inferred from homology"/>
<dbReference type="Proteomes" id="UP000254889">
    <property type="component" value="Chromosome"/>
</dbReference>
<evidence type="ECO:0000256" key="1">
    <source>
        <dbReference type="ARBA" id="ARBA00008324"/>
    </source>
</evidence>
<dbReference type="SUPFAM" id="SSF54637">
    <property type="entry name" value="Thioesterase/thiol ester dehydrase-isomerase"/>
    <property type="match status" value="1"/>
</dbReference>
<dbReference type="KEGG" id="ptaw:DW352_01170"/>
<dbReference type="InterPro" id="IPR006683">
    <property type="entry name" value="Thioestr_dom"/>
</dbReference>
<dbReference type="GO" id="GO:0005829">
    <property type="term" value="C:cytosol"/>
    <property type="evidence" value="ECO:0007669"/>
    <property type="project" value="TreeGrafter"/>
</dbReference>
<dbReference type="EMBL" id="CP031417">
    <property type="protein sequence ID" value="AXK79247.1"/>
    <property type="molecule type" value="Genomic_DNA"/>
</dbReference>
<dbReference type="AlphaFoldDB" id="A0A345ZQQ0"/>
<sequence length="159" mass="16844">MTGAANSTADSIWKNAWTLDELTRLTRGTLVDHLGIHFVEIGDNQLVAELRVTSSTAQRMGFLHGGASLALAETVGSLASQMAVDRDAYAAVGLDINANHCRPVSAGETVRAVATPLHLGRQTHVWEVRVETDDKKLVCIARLTTAIKAKSGTAGLKAA</sequence>
<evidence type="ECO:0000259" key="3">
    <source>
        <dbReference type="Pfam" id="PF03061"/>
    </source>
</evidence>
<organism evidence="4 5">
    <name type="scientific">Pseudolabrys taiwanensis</name>
    <dbReference type="NCBI Taxonomy" id="331696"/>
    <lineage>
        <taxon>Bacteria</taxon>
        <taxon>Pseudomonadati</taxon>
        <taxon>Pseudomonadota</taxon>
        <taxon>Alphaproteobacteria</taxon>
        <taxon>Hyphomicrobiales</taxon>
        <taxon>Xanthobacteraceae</taxon>
        <taxon>Pseudolabrys</taxon>
    </lineage>
</organism>
<dbReference type="PANTHER" id="PTHR43240">
    <property type="entry name" value="1,4-DIHYDROXY-2-NAPHTHOYL-COA THIOESTERASE 1"/>
    <property type="match status" value="1"/>
</dbReference>
<accession>A0A345ZQQ0</accession>
<evidence type="ECO:0000256" key="2">
    <source>
        <dbReference type="ARBA" id="ARBA00022801"/>
    </source>
</evidence>
<dbReference type="Gene3D" id="3.10.129.10">
    <property type="entry name" value="Hotdog Thioesterase"/>
    <property type="match status" value="1"/>
</dbReference>
<dbReference type="CDD" id="cd03443">
    <property type="entry name" value="PaaI_thioesterase"/>
    <property type="match status" value="1"/>
</dbReference>
<dbReference type="Pfam" id="PF03061">
    <property type="entry name" value="4HBT"/>
    <property type="match status" value="1"/>
</dbReference>
<evidence type="ECO:0000313" key="4">
    <source>
        <dbReference type="EMBL" id="AXK79247.1"/>
    </source>
</evidence>
<dbReference type="InterPro" id="IPR003736">
    <property type="entry name" value="PAAI_dom"/>
</dbReference>
<comment type="similarity">
    <text evidence="1">Belongs to the thioesterase PaaI family.</text>
</comment>
<dbReference type="NCBIfam" id="TIGR00369">
    <property type="entry name" value="unchar_dom_1"/>
    <property type="match status" value="1"/>
</dbReference>
<feature type="domain" description="Thioesterase" evidence="3">
    <location>
        <begin position="60"/>
        <end position="139"/>
    </location>
</feature>